<evidence type="ECO:0000313" key="2">
    <source>
        <dbReference type="EMBL" id="RFA34794.1"/>
    </source>
</evidence>
<dbReference type="RefSeq" id="WP_116278339.1">
    <property type="nucleotide sequence ID" value="NZ_NFZX01000019.1"/>
</dbReference>
<protein>
    <submittedName>
        <fullName evidence="2">PTS sugar transporter subunit IIA</fullName>
    </submittedName>
</protein>
<keyword evidence="2" id="KW-0762">Sugar transport</keyword>
<comment type="caution">
    <text evidence="2">The sequence shown here is derived from an EMBL/GenBank/DDBJ whole genome shotgun (WGS) entry which is preliminary data.</text>
</comment>
<evidence type="ECO:0000259" key="1">
    <source>
        <dbReference type="PROSITE" id="PS51094"/>
    </source>
</evidence>
<evidence type="ECO:0000313" key="3">
    <source>
        <dbReference type="Proteomes" id="UP000256488"/>
    </source>
</evidence>
<keyword evidence="2" id="KW-0813">Transport</keyword>
<dbReference type="PANTHER" id="PTHR47738">
    <property type="entry name" value="PTS SYSTEM FRUCTOSE-LIKE EIIA COMPONENT-RELATED"/>
    <property type="match status" value="1"/>
</dbReference>
<gene>
    <name evidence="2" type="ORF">CAI16_10445</name>
</gene>
<reference evidence="2 3" key="1">
    <citation type="submission" date="2017-05" db="EMBL/GenBank/DDBJ databases">
        <title>Virgibacillus sp. AK90 isolated from a saltern of Kakinada, India.</title>
        <authorList>
            <person name="Gupta V."/>
            <person name="Sidhu C."/>
            <person name="Korpole S."/>
            <person name="Pinnaka A.K."/>
        </authorList>
    </citation>
    <scope>NUCLEOTIDE SEQUENCE [LARGE SCALE GENOMIC DNA]</scope>
    <source>
        <strain evidence="2 3">AK90</strain>
    </source>
</reference>
<dbReference type="EMBL" id="NFZX01000019">
    <property type="protein sequence ID" value="RFA34794.1"/>
    <property type="molecule type" value="Genomic_DNA"/>
</dbReference>
<dbReference type="InterPro" id="IPR016152">
    <property type="entry name" value="PTrfase/Anion_transptr"/>
</dbReference>
<dbReference type="Gene3D" id="3.40.930.10">
    <property type="entry name" value="Mannitol-specific EII, Chain A"/>
    <property type="match status" value="1"/>
</dbReference>
<dbReference type="SUPFAM" id="SSF55804">
    <property type="entry name" value="Phoshotransferase/anion transport protein"/>
    <property type="match status" value="1"/>
</dbReference>
<dbReference type="InterPro" id="IPR002178">
    <property type="entry name" value="PTS_EIIA_type-2_dom"/>
</dbReference>
<proteinExistence type="predicted"/>
<dbReference type="PROSITE" id="PS51094">
    <property type="entry name" value="PTS_EIIA_TYPE_2"/>
    <property type="match status" value="1"/>
</dbReference>
<dbReference type="Pfam" id="PF00359">
    <property type="entry name" value="PTS_EIIA_2"/>
    <property type="match status" value="1"/>
</dbReference>
<accession>A0A3E0WP90</accession>
<name>A0A3E0WP90_9BACI</name>
<dbReference type="PANTHER" id="PTHR47738:SF3">
    <property type="entry name" value="PHOSPHOTRANSFERASE SYSTEM MANNITOL_FRUCTOSE-SPECIFIC IIA DOMAIN CONTAINING PROTEIN"/>
    <property type="match status" value="1"/>
</dbReference>
<dbReference type="InterPro" id="IPR051541">
    <property type="entry name" value="PTS_SugarTrans_NitroReg"/>
</dbReference>
<dbReference type="Proteomes" id="UP000256488">
    <property type="component" value="Unassembled WGS sequence"/>
</dbReference>
<organism evidence="2 3">
    <name type="scientific">Virgibacillus dokdonensis</name>
    <dbReference type="NCBI Taxonomy" id="302167"/>
    <lineage>
        <taxon>Bacteria</taxon>
        <taxon>Bacillati</taxon>
        <taxon>Bacillota</taxon>
        <taxon>Bacilli</taxon>
        <taxon>Bacillales</taxon>
        <taxon>Bacillaceae</taxon>
        <taxon>Virgibacillus</taxon>
    </lineage>
</organism>
<feature type="domain" description="PTS EIIA type-2" evidence="1">
    <location>
        <begin position="4"/>
        <end position="151"/>
    </location>
</feature>
<dbReference type="CDD" id="cd00211">
    <property type="entry name" value="PTS_IIA_fru"/>
    <property type="match status" value="1"/>
</dbReference>
<dbReference type="AlphaFoldDB" id="A0A3E0WP90"/>
<sequence length="155" mass="17426">MANYVLDESVILTDVAAKTREQALEVVAQNLVNQNLVKKSFISAIIQREKEYPTGLPTKGVSVAIPHTDVKHVHTKTISLAILKHPVDFYVMGDNHNTTPVKVIFMLAMNEADAQLSLLQKLMHLFQDEKALTNIVQLKDKTEIKNVLEKKLEII</sequence>